<dbReference type="Proteomes" id="UP000814243">
    <property type="component" value="Unassembled WGS sequence"/>
</dbReference>
<comment type="caution">
    <text evidence="1">The sequence shown here is derived from an EMBL/GenBank/DDBJ whole genome shotgun (WGS) entry which is preliminary data.</text>
</comment>
<evidence type="ECO:0000313" key="1">
    <source>
        <dbReference type="EMBL" id="KAH9637787.1"/>
    </source>
</evidence>
<protein>
    <submittedName>
        <fullName evidence="1">Uncharacterized protein</fullName>
    </submittedName>
</protein>
<proteinExistence type="predicted"/>
<reference evidence="1" key="1">
    <citation type="journal article" date="2021" name="G3 (Bethesda)">
        <title>Genome and transcriptome analysis of the beet armyworm Spodoptera exigua reveals targets for pest control. .</title>
        <authorList>
            <person name="Simon S."/>
            <person name="Breeschoten T."/>
            <person name="Jansen H.J."/>
            <person name="Dirks R.P."/>
            <person name="Schranz M.E."/>
            <person name="Ros V.I.D."/>
        </authorList>
    </citation>
    <scope>NUCLEOTIDE SEQUENCE</scope>
    <source>
        <strain evidence="1">TB_SE_WUR_2020</strain>
    </source>
</reference>
<sequence>MSAKMKLLYENQLLKMPPGTVQNIRKIHDLDKPERLDEAIKILDDWIQKQDHLVKKDFSNILGAISGSDKLFVIVLAFEMLAREMCSVYKCVLFPIACCLLEQDKCC</sequence>
<name>A0A922SGR9_SPOEX</name>
<accession>A0A922SGR9</accession>
<organism evidence="1 2">
    <name type="scientific">Spodoptera exigua</name>
    <name type="common">Beet armyworm</name>
    <name type="synonym">Noctua fulgens</name>
    <dbReference type="NCBI Taxonomy" id="7107"/>
    <lineage>
        <taxon>Eukaryota</taxon>
        <taxon>Metazoa</taxon>
        <taxon>Ecdysozoa</taxon>
        <taxon>Arthropoda</taxon>
        <taxon>Hexapoda</taxon>
        <taxon>Insecta</taxon>
        <taxon>Pterygota</taxon>
        <taxon>Neoptera</taxon>
        <taxon>Endopterygota</taxon>
        <taxon>Lepidoptera</taxon>
        <taxon>Glossata</taxon>
        <taxon>Ditrysia</taxon>
        <taxon>Noctuoidea</taxon>
        <taxon>Noctuidae</taxon>
        <taxon>Amphipyrinae</taxon>
        <taxon>Spodoptera</taxon>
    </lineage>
</organism>
<dbReference type="EMBL" id="JACEFF010000437">
    <property type="protein sequence ID" value="KAH9637787.1"/>
    <property type="molecule type" value="Genomic_DNA"/>
</dbReference>
<dbReference type="AlphaFoldDB" id="A0A922SGR9"/>
<evidence type="ECO:0000313" key="2">
    <source>
        <dbReference type="Proteomes" id="UP000814243"/>
    </source>
</evidence>
<gene>
    <name evidence="1" type="ORF">HF086_007816</name>
</gene>